<sequence length="134" mass="14991">MSLNTCAISGHLGKAAELRYTNSQLAVVTFSVAVNERARQADGSYQDVPHWFDCVMFGKRAEALQPYLAKGTKLSLTGHLRQNKWEKDGRQYSRVEIVVDEVELMNTRREAQAPEAMPPQSVEAASVYDSDIPF</sequence>
<dbReference type="Proteomes" id="UP000310263">
    <property type="component" value="Unassembled WGS sequence"/>
</dbReference>
<dbReference type="SUPFAM" id="SSF50249">
    <property type="entry name" value="Nucleic acid-binding proteins"/>
    <property type="match status" value="1"/>
</dbReference>
<reference evidence="4 5" key="1">
    <citation type="submission" date="2019-04" db="EMBL/GenBank/DDBJ databases">
        <title>Microbes associate with the intestines of laboratory mice.</title>
        <authorList>
            <person name="Navarre W."/>
            <person name="Wong E."/>
            <person name="Huang K."/>
            <person name="Tropini C."/>
            <person name="Ng K."/>
            <person name="Yu B."/>
        </authorList>
    </citation>
    <scope>NUCLEOTIDE SEQUENCE [LARGE SCALE GENOMIC DNA]</scope>
    <source>
        <strain evidence="4 5">NM07_P-09</strain>
    </source>
</reference>
<dbReference type="PANTHER" id="PTHR10302">
    <property type="entry name" value="SINGLE-STRANDED DNA-BINDING PROTEIN"/>
    <property type="match status" value="1"/>
</dbReference>
<evidence type="ECO:0000256" key="1">
    <source>
        <dbReference type="ARBA" id="ARBA00023125"/>
    </source>
</evidence>
<keyword evidence="5" id="KW-1185">Reference proteome</keyword>
<dbReference type="GO" id="GO:0006260">
    <property type="term" value="P:DNA replication"/>
    <property type="evidence" value="ECO:0007669"/>
    <property type="project" value="InterPro"/>
</dbReference>
<dbReference type="Pfam" id="PF00436">
    <property type="entry name" value="SSB"/>
    <property type="match status" value="1"/>
</dbReference>
<accession>A0A4S2F1A6</accession>
<dbReference type="PANTHER" id="PTHR10302:SF0">
    <property type="entry name" value="SINGLE-STRANDED DNA-BINDING PROTEIN, MITOCHONDRIAL"/>
    <property type="match status" value="1"/>
</dbReference>
<dbReference type="AlphaFoldDB" id="A0A4S2F1A6"/>
<evidence type="ECO:0000256" key="2">
    <source>
        <dbReference type="HAMAP-Rule" id="MF_00984"/>
    </source>
</evidence>
<dbReference type="NCBIfam" id="TIGR00621">
    <property type="entry name" value="ssb"/>
    <property type="match status" value="1"/>
</dbReference>
<name>A0A4S2F1A6_9ACTN</name>
<dbReference type="InterPro" id="IPR000424">
    <property type="entry name" value="Primosome_PriB/ssb"/>
</dbReference>
<dbReference type="RefSeq" id="WP_136012595.1">
    <property type="nucleotide sequence ID" value="NZ_SRYE01000003.1"/>
</dbReference>
<proteinExistence type="inferred from homology"/>
<evidence type="ECO:0000313" key="5">
    <source>
        <dbReference type="Proteomes" id="UP000310263"/>
    </source>
</evidence>
<protein>
    <recommendedName>
        <fullName evidence="2 3">Single-stranded DNA-binding protein</fullName>
        <shortName evidence="2">SSB</shortName>
    </recommendedName>
</protein>
<dbReference type="PIRSF" id="PIRSF002070">
    <property type="entry name" value="SSB"/>
    <property type="match status" value="1"/>
</dbReference>
<dbReference type="PROSITE" id="PS50935">
    <property type="entry name" value="SSB"/>
    <property type="match status" value="1"/>
</dbReference>
<comment type="subunit">
    <text evidence="2">Homotetramer.</text>
</comment>
<dbReference type="EMBL" id="SRYE01000003">
    <property type="protein sequence ID" value="TGY62117.1"/>
    <property type="molecule type" value="Genomic_DNA"/>
</dbReference>
<dbReference type="CDD" id="cd04496">
    <property type="entry name" value="SSB_OBF"/>
    <property type="match status" value="1"/>
</dbReference>
<dbReference type="Gene3D" id="2.40.50.140">
    <property type="entry name" value="Nucleic acid-binding proteins"/>
    <property type="match status" value="1"/>
</dbReference>
<comment type="caution">
    <text evidence="2">Lacks conserved residue(s) required for the propagation of feature annotation.</text>
</comment>
<dbReference type="InterPro" id="IPR011344">
    <property type="entry name" value="ssDNA-bd"/>
</dbReference>
<evidence type="ECO:0000256" key="3">
    <source>
        <dbReference type="PIRNR" id="PIRNR002070"/>
    </source>
</evidence>
<dbReference type="InterPro" id="IPR012340">
    <property type="entry name" value="NA-bd_OB-fold"/>
</dbReference>
<dbReference type="HAMAP" id="MF_00984">
    <property type="entry name" value="SSB"/>
    <property type="match status" value="1"/>
</dbReference>
<keyword evidence="1 2" id="KW-0238">DNA-binding</keyword>
<dbReference type="GO" id="GO:0009295">
    <property type="term" value="C:nucleoid"/>
    <property type="evidence" value="ECO:0007669"/>
    <property type="project" value="TreeGrafter"/>
</dbReference>
<evidence type="ECO:0000313" key="4">
    <source>
        <dbReference type="EMBL" id="TGY62117.1"/>
    </source>
</evidence>
<dbReference type="OrthoDB" id="9809878at2"/>
<dbReference type="GO" id="GO:0003697">
    <property type="term" value="F:single-stranded DNA binding"/>
    <property type="evidence" value="ECO:0007669"/>
    <property type="project" value="UniProtKB-UniRule"/>
</dbReference>
<comment type="caution">
    <text evidence="4">The sequence shown here is derived from an EMBL/GenBank/DDBJ whole genome shotgun (WGS) entry which is preliminary data.</text>
</comment>
<gene>
    <name evidence="4" type="ORF">E5334_05470</name>
</gene>
<organism evidence="4 5">
    <name type="scientific">Muricaecibacterium torontonense</name>
    <dbReference type="NCBI Taxonomy" id="3032871"/>
    <lineage>
        <taxon>Bacteria</taxon>
        <taxon>Bacillati</taxon>
        <taxon>Actinomycetota</taxon>
        <taxon>Coriobacteriia</taxon>
        <taxon>Coriobacteriales</taxon>
        <taxon>Atopobiaceae</taxon>
        <taxon>Muricaecibacterium</taxon>
    </lineage>
</organism>